<comment type="caution">
    <text evidence="8">The sequence shown here is derived from an EMBL/GenBank/DDBJ whole genome shotgun (WGS) entry which is preliminary data.</text>
</comment>
<dbReference type="InterPro" id="IPR039425">
    <property type="entry name" value="RNA_pol_sigma-70-like"/>
</dbReference>
<evidence type="ECO:0000259" key="7">
    <source>
        <dbReference type="Pfam" id="PF08281"/>
    </source>
</evidence>
<accession>A0ABS7B4K6</accession>
<dbReference type="Gene3D" id="1.10.1740.10">
    <property type="match status" value="1"/>
</dbReference>
<feature type="domain" description="RNA polymerase sigma-70 region 2" evidence="6">
    <location>
        <begin position="38"/>
        <end position="98"/>
    </location>
</feature>
<evidence type="ECO:0000256" key="5">
    <source>
        <dbReference type="ARBA" id="ARBA00023163"/>
    </source>
</evidence>
<dbReference type="Proteomes" id="UP001519863">
    <property type="component" value="Unassembled WGS sequence"/>
</dbReference>
<dbReference type="InterPro" id="IPR013325">
    <property type="entry name" value="RNA_pol_sigma_r2"/>
</dbReference>
<protein>
    <submittedName>
        <fullName evidence="8">SigE family RNA polymerase sigma factor</fullName>
    </submittedName>
</protein>
<keyword evidence="4" id="KW-0238">DNA-binding</keyword>
<dbReference type="Pfam" id="PF04542">
    <property type="entry name" value="Sigma70_r2"/>
    <property type="match status" value="1"/>
</dbReference>
<evidence type="ECO:0000256" key="3">
    <source>
        <dbReference type="ARBA" id="ARBA00023082"/>
    </source>
</evidence>
<sequence length="183" mass="20623">MQPSGALGSRRGDRSTGGVVIRSDWENQFVEYFRVRAQPLRRLAYALCGDWHTAEDLVQLTFVRLYRRWPRLRDESVDAYARKIVVNAFLTHRRDRRRESLMAEPPERAAGGADPAETLAIRRALADLAPRQRAAVVLRYLEDLPVTEVAALLGITEGTVKSQTARAIQSMRTALHGAALTRE</sequence>
<dbReference type="InterPro" id="IPR014325">
    <property type="entry name" value="RNA_pol_sigma-E_actinobac"/>
</dbReference>
<dbReference type="PANTHER" id="PTHR43133">
    <property type="entry name" value="RNA POLYMERASE ECF-TYPE SIGMA FACTO"/>
    <property type="match status" value="1"/>
</dbReference>
<dbReference type="SUPFAM" id="SSF88659">
    <property type="entry name" value="Sigma3 and sigma4 domains of RNA polymerase sigma factors"/>
    <property type="match status" value="1"/>
</dbReference>
<dbReference type="InterPro" id="IPR014284">
    <property type="entry name" value="RNA_pol_sigma-70_dom"/>
</dbReference>
<dbReference type="InterPro" id="IPR013249">
    <property type="entry name" value="RNA_pol_sigma70_r4_t2"/>
</dbReference>
<name>A0ABS7B4K6_9ACTN</name>
<keyword evidence="5" id="KW-0804">Transcription</keyword>
<evidence type="ECO:0000313" key="9">
    <source>
        <dbReference type="Proteomes" id="UP001519863"/>
    </source>
</evidence>
<dbReference type="Gene3D" id="1.10.10.10">
    <property type="entry name" value="Winged helix-like DNA-binding domain superfamily/Winged helix DNA-binding domain"/>
    <property type="match status" value="1"/>
</dbReference>
<dbReference type="SUPFAM" id="SSF88946">
    <property type="entry name" value="Sigma2 domain of RNA polymerase sigma factors"/>
    <property type="match status" value="1"/>
</dbReference>
<dbReference type="NCBIfam" id="TIGR02983">
    <property type="entry name" value="SigE-fam_strep"/>
    <property type="match status" value="1"/>
</dbReference>
<keyword evidence="9" id="KW-1185">Reference proteome</keyword>
<dbReference type="InterPro" id="IPR013324">
    <property type="entry name" value="RNA_pol_sigma_r3/r4-like"/>
</dbReference>
<dbReference type="PANTHER" id="PTHR43133:SF50">
    <property type="entry name" value="ECF RNA POLYMERASE SIGMA FACTOR SIGM"/>
    <property type="match status" value="1"/>
</dbReference>
<evidence type="ECO:0000259" key="6">
    <source>
        <dbReference type="Pfam" id="PF04542"/>
    </source>
</evidence>
<dbReference type="InterPro" id="IPR007627">
    <property type="entry name" value="RNA_pol_sigma70_r2"/>
</dbReference>
<dbReference type="CDD" id="cd06171">
    <property type="entry name" value="Sigma70_r4"/>
    <property type="match status" value="1"/>
</dbReference>
<proteinExistence type="inferred from homology"/>
<evidence type="ECO:0000256" key="2">
    <source>
        <dbReference type="ARBA" id="ARBA00023015"/>
    </source>
</evidence>
<dbReference type="EMBL" id="JAHXZI010000009">
    <property type="protein sequence ID" value="MBW6435807.1"/>
    <property type="molecule type" value="Genomic_DNA"/>
</dbReference>
<organism evidence="8 9">
    <name type="scientific">Actinoplanes hulinensis</name>
    <dbReference type="NCBI Taxonomy" id="1144547"/>
    <lineage>
        <taxon>Bacteria</taxon>
        <taxon>Bacillati</taxon>
        <taxon>Actinomycetota</taxon>
        <taxon>Actinomycetes</taxon>
        <taxon>Micromonosporales</taxon>
        <taxon>Micromonosporaceae</taxon>
        <taxon>Actinoplanes</taxon>
    </lineage>
</organism>
<evidence type="ECO:0000256" key="1">
    <source>
        <dbReference type="ARBA" id="ARBA00010641"/>
    </source>
</evidence>
<dbReference type="NCBIfam" id="TIGR02937">
    <property type="entry name" value="sigma70-ECF"/>
    <property type="match status" value="1"/>
</dbReference>
<comment type="similarity">
    <text evidence="1">Belongs to the sigma-70 factor family. ECF subfamily.</text>
</comment>
<gene>
    <name evidence="8" type="ORF">KZ829_18865</name>
</gene>
<dbReference type="InterPro" id="IPR036388">
    <property type="entry name" value="WH-like_DNA-bd_sf"/>
</dbReference>
<feature type="domain" description="RNA polymerase sigma factor 70 region 4 type 2" evidence="7">
    <location>
        <begin position="119"/>
        <end position="169"/>
    </location>
</feature>
<evidence type="ECO:0000256" key="4">
    <source>
        <dbReference type="ARBA" id="ARBA00023125"/>
    </source>
</evidence>
<keyword evidence="2" id="KW-0805">Transcription regulation</keyword>
<keyword evidence="3" id="KW-0731">Sigma factor</keyword>
<evidence type="ECO:0000313" key="8">
    <source>
        <dbReference type="EMBL" id="MBW6435807.1"/>
    </source>
</evidence>
<dbReference type="Pfam" id="PF08281">
    <property type="entry name" value="Sigma70_r4_2"/>
    <property type="match status" value="1"/>
</dbReference>
<reference evidence="8 9" key="1">
    <citation type="journal article" date="2013" name="Antonie Van Leeuwenhoek">
        <title>Actinoplanes hulinensis sp. nov., a novel actinomycete isolated from soybean root (Glycine max (L.) Merr).</title>
        <authorList>
            <person name="Shen Y."/>
            <person name="Liu C."/>
            <person name="Wang X."/>
            <person name="Zhao J."/>
            <person name="Jia F."/>
            <person name="Zhang Y."/>
            <person name="Wang L."/>
            <person name="Yang D."/>
            <person name="Xiang W."/>
        </authorList>
    </citation>
    <scope>NUCLEOTIDE SEQUENCE [LARGE SCALE GENOMIC DNA]</scope>
    <source>
        <strain evidence="8 9">NEAU-M9</strain>
    </source>
</reference>